<dbReference type="InterPro" id="IPR051785">
    <property type="entry name" value="MMCE/EMCE_epimerase"/>
</dbReference>
<evidence type="ECO:0000256" key="1">
    <source>
        <dbReference type="ARBA" id="ARBA00009308"/>
    </source>
</evidence>
<feature type="region of interest" description="Disordered" evidence="3">
    <location>
        <begin position="239"/>
        <end position="426"/>
    </location>
</feature>
<feature type="domain" description="VOC" evidence="4">
    <location>
        <begin position="476"/>
        <end position="598"/>
    </location>
</feature>
<feature type="compositionally biased region" description="Basic and acidic residues" evidence="3">
    <location>
        <begin position="345"/>
        <end position="355"/>
    </location>
</feature>
<evidence type="ECO:0000313" key="5">
    <source>
        <dbReference type="EMBL" id="CAA9548398.1"/>
    </source>
</evidence>
<dbReference type="PANTHER" id="PTHR43048">
    <property type="entry name" value="METHYLMALONYL-COA EPIMERASE"/>
    <property type="match status" value="1"/>
</dbReference>
<dbReference type="GO" id="GO:0004493">
    <property type="term" value="F:methylmalonyl-CoA epimerase activity"/>
    <property type="evidence" value="ECO:0007669"/>
    <property type="project" value="TreeGrafter"/>
</dbReference>
<evidence type="ECO:0000256" key="3">
    <source>
        <dbReference type="SAM" id="MobiDB-lite"/>
    </source>
</evidence>
<dbReference type="EMBL" id="CADCWL010000025">
    <property type="protein sequence ID" value="CAA9548398.1"/>
    <property type="molecule type" value="Genomic_DNA"/>
</dbReference>
<dbReference type="GO" id="GO:0046491">
    <property type="term" value="P:L-methylmalonyl-CoA metabolic process"/>
    <property type="evidence" value="ECO:0007669"/>
    <property type="project" value="TreeGrafter"/>
</dbReference>
<evidence type="ECO:0000256" key="2">
    <source>
        <dbReference type="ARBA" id="ARBA00022723"/>
    </source>
</evidence>
<name>A0A6J4UIP8_9BACT</name>
<feature type="compositionally biased region" description="Basic residues" evidence="3">
    <location>
        <begin position="250"/>
        <end position="264"/>
    </location>
</feature>
<sequence>MVERRSRPRTGRIRGGLAGFVVAALLMPVATGWAGGRGAAKSLPAAATPTVAMSDHGHHVEAAAGVSTGEEPAADRLVRDVTAADRIADVQAARADGFVQVMPCWFDDIPAAHVLGVAAITDDRLLDPERPEGVISLRAANGRLVLIGAMVVALTGEGLGIGREVVVPGLASGECLRATIPIAFEITHVWLVTNRLGAFGHVLPLEDAAAAIGQTVEELRPAPLVDDAVHQGAVSRVLRLDPGGSGRQARGGRRGRVHCRRPGRRGGAGARGCGRASAGEGATPGGAFRGRPDQSLPRPPGGRSGRRAADRVRLPLPPSDRPRAGVAGHGSGRWGLTGPLIGPGEEGRRPEEVPKPPRGAPLPVGGRRTEGFCASVLRRRPGTGRGPRGRTPRQGGGRRPARPRRPRGASGPGGGAPPAPSPRFERDLTRRFPRPMLQWSTSTPFDRRWSQPLAFPGAARRPHPVRRAGWPSMIDGVDHVAVAVRDLDAGLPYYVERLGLPLLGREELPEAGVRVVYLRAGTVTLQLVQPLGAGPLADFLAEQGEGLHHVCFAVADIPRALKTLATGAGVRVVPGGRGRRACCLPPQPTGLRVELTETEPSRSSPSGEAGA</sequence>
<organism evidence="5">
    <name type="scientific">uncultured Thermomicrobiales bacterium</name>
    <dbReference type="NCBI Taxonomy" id="1645740"/>
    <lineage>
        <taxon>Bacteria</taxon>
        <taxon>Pseudomonadati</taxon>
        <taxon>Thermomicrobiota</taxon>
        <taxon>Thermomicrobia</taxon>
        <taxon>Thermomicrobiales</taxon>
        <taxon>environmental samples</taxon>
    </lineage>
</organism>
<keyword evidence="2" id="KW-0479">Metal-binding</keyword>
<dbReference type="InterPro" id="IPR037523">
    <property type="entry name" value="VOC_core"/>
</dbReference>
<gene>
    <name evidence="5" type="ORF">AVDCRST_MAG19-573</name>
</gene>
<proteinExistence type="inferred from homology"/>
<dbReference type="Pfam" id="PF13669">
    <property type="entry name" value="Glyoxalase_4"/>
    <property type="match status" value="1"/>
</dbReference>
<dbReference type="PROSITE" id="PS51819">
    <property type="entry name" value="VOC"/>
    <property type="match status" value="1"/>
</dbReference>
<dbReference type="Gene3D" id="3.10.180.10">
    <property type="entry name" value="2,3-Dihydroxybiphenyl 1,2-Dioxygenase, domain 1"/>
    <property type="match status" value="1"/>
</dbReference>
<comment type="similarity">
    <text evidence="1">Belongs to the methylmalonyl-CoA epimerase family.</text>
</comment>
<accession>A0A6J4UIP8</accession>
<protein>
    <recommendedName>
        <fullName evidence="4">VOC domain-containing protein</fullName>
    </recommendedName>
</protein>
<dbReference type="InterPro" id="IPR017515">
    <property type="entry name" value="MeMalonyl-CoA_epimerase"/>
</dbReference>
<dbReference type="InterPro" id="IPR029068">
    <property type="entry name" value="Glyas_Bleomycin-R_OHBP_Dase"/>
</dbReference>
<evidence type="ECO:0000259" key="4">
    <source>
        <dbReference type="PROSITE" id="PS51819"/>
    </source>
</evidence>
<dbReference type="PANTHER" id="PTHR43048:SF3">
    <property type="entry name" value="METHYLMALONYL-COA EPIMERASE, MITOCHONDRIAL"/>
    <property type="match status" value="1"/>
</dbReference>
<reference evidence="5" key="1">
    <citation type="submission" date="2020-02" db="EMBL/GenBank/DDBJ databases">
        <authorList>
            <person name="Meier V. D."/>
        </authorList>
    </citation>
    <scope>NUCLEOTIDE SEQUENCE</scope>
    <source>
        <strain evidence="5">AVDCRST_MAG19</strain>
    </source>
</reference>
<dbReference type="CDD" id="cd07249">
    <property type="entry name" value="MMCE"/>
    <property type="match status" value="1"/>
</dbReference>
<dbReference type="AlphaFoldDB" id="A0A6J4UIP8"/>
<feature type="compositionally biased region" description="Basic residues" evidence="3">
    <location>
        <begin position="377"/>
        <end position="391"/>
    </location>
</feature>
<dbReference type="GO" id="GO:0046872">
    <property type="term" value="F:metal ion binding"/>
    <property type="evidence" value="ECO:0007669"/>
    <property type="project" value="UniProtKB-KW"/>
</dbReference>
<dbReference type="SUPFAM" id="SSF54593">
    <property type="entry name" value="Glyoxalase/Bleomycin resistance protein/Dihydroxybiphenyl dioxygenase"/>
    <property type="match status" value="1"/>
</dbReference>